<gene>
    <name evidence="10" type="ORF">LVJ82_02560</name>
</gene>
<keyword evidence="11" id="KW-1185">Reference proteome</keyword>
<evidence type="ECO:0000256" key="4">
    <source>
        <dbReference type="ARBA" id="ARBA00022764"/>
    </source>
</evidence>
<keyword evidence="3 7" id="KW-0732">Signal</keyword>
<dbReference type="InterPro" id="IPR051470">
    <property type="entry name" value="Thiol:disulfide_interchange"/>
</dbReference>
<evidence type="ECO:0000313" key="11">
    <source>
        <dbReference type="Proteomes" id="UP000832011"/>
    </source>
</evidence>
<feature type="domain" description="Thioredoxin-like fold" evidence="9">
    <location>
        <begin position="94"/>
        <end position="217"/>
    </location>
</feature>
<evidence type="ECO:0000256" key="3">
    <source>
        <dbReference type="ARBA" id="ARBA00022729"/>
    </source>
</evidence>
<reference evidence="10 11" key="1">
    <citation type="journal article" date="2022" name="Res Sq">
        <title>Evolution of multicellular longitudinally dividing oral cavity symbionts (Neisseriaceae).</title>
        <authorList>
            <person name="Nyongesa S."/>
            <person name="Weber P."/>
            <person name="Bernet E."/>
            <person name="Pullido F."/>
            <person name="Nieckarz M."/>
            <person name="Delaby M."/>
            <person name="Nieves C."/>
            <person name="Viehboeck T."/>
            <person name="Krause N."/>
            <person name="Rivera-Millot A."/>
            <person name="Nakamura A."/>
            <person name="Vischer N."/>
            <person name="VanNieuwenhze M."/>
            <person name="Brun Y."/>
            <person name="Cava F."/>
            <person name="Bulgheresi S."/>
            <person name="Veyrier F."/>
        </authorList>
    </citation>
    <scope>NUCLEOTIDE SEQUENCE [LARGE SCALE GENOMIC DNA]</scope>
    <source>
        <strain evidence="10 11">SN4</strain>
    </source>
</reference>
<dbReference type="InterPro" id="IPR012336">
    <property type="entry name" value="Thioredoxin-like_fold"/>
</dbReference>
<accession>A0ABY4E280</accession>
<dbReference type="InterPro" id="IPR036249">
    <property type="entry name" value="Thioredoxin-like_sf"/>
</dbReference>
<evidence type="ECO:0000256" key="5">
    <source>
        <dbReference type="ARBA" id="ARBA00023157"/>
    </source>
</evidence>
<comment type="subcellular location">
    <subcellularLocation>
        <location evidence="1 7">Periplasm</location>
    </subcellularLocation>
</comment>
<dbReference type="EMBL" id="CP091511">
    <property type="protein sequence ID" value="UOO89889.1"/>
    <property type="molecule type" value="Genomic_DNA"/>
</dbReference>
<evidence type="ECO:0000256" key="7">
    <source>
        <dbReference type="RuleBase" id="RU364038"/>
    </source>
</evidence>
<sequence length="222" mass="24816">MTSVKKNIQAALEQAYPEQKVQIKSVEASPVAGLYEVVVFPNQVVYMDGSGDYMFVGNLLDVKKKVNLTEEKTADLNRIDYKALPFDSAIKEVRGNGQYKVAVFSDPDCPFCKKLEHEIAQMTDVTIYTFLMPIDSLHPQATEKSIQLWCQPNRTEAWTKWIRDGVAPAQVPVCDNPVEKLAKLSESFGFNGTPTIVYPNGKIQSGYMPKADFEAALKQNQS</sequence>
<comment type="function">
    <text evidence="7">Required for disulfide bond formation in some periplasmic proteins. Acts by transferring its disulfide bond to other proteins and is reduced in the process.</text>
</comment>
<evidence type="ECO:0000256" key="2">
    <source>
        <dbReference type="ARBA" id="ARBA00009813"/>
    </source>
</evidence>
<dbReference type="Pfam" id="PF13098">
    <property type="entry name" value="Thioredoxin_2"/>
    <property type="match status" value="1"/>
</dbReference>
<evidence type="ECO:0000313" key="10">
    <source>
        <dbReference type="EMBL" id="UOO89889.1"/>
    </source>
</evidence>
<protein>
    <recommendedName>
        <fullName evidence="7">Thiol:disulfide interchange protein</fullName>
    </recommendedName>
</protein>
<evidence type="ECO:0000256" key="1">
    <source>
        <dbReference type="ARBA" id="ARBA00004418"/>
    </source>
</evidence>
<dbReference type="InterPro" id="IPR018950">
    <property type="entry name" value="DiS-bond_isomerase_DsbC/G_N"/>
</dbReference>
<keyword evidence="5" id="KW-1015">Disulfide bond</keyword>
<proteinExistence type="inferred from homology"/>
<dbReference type="SUPFAM" id="SSF54423">
    <property type="entry name" value="DsbC/DsbG N-terminal domain-like"/>
    <property type="match status" value="1"/>
</dbReference>
<dbReference type="InterPro" id="IPR009094">
    <property type="entry name" value="DiS-bond_isomerase_DsbC/G_N_sf"/>
</dbReference>
<dbReference type="InterPro" id="IPR033954">
    <property type="entry name" value="DiS-bond_Isoase_DsbC/G"/>
</dbReference>
<comment type="similarity">
    <text evidence="2 7">Belongs to the thioredoxin family. DsbC subfamily.</text>
</comment>
<dbReference type="Proteomes" id="UP000832011">
    <property type="component" value="Chromosome"/>
</dbReference>
<feature type="domain" description="Disulphide bond isomerase DsbC/G N-terminal" evidence="8">
    <location>
        <begin position="6"/>
        <end position="70"/>
    </location>
</feature>
<dbReference type="PANTHER" id="PTHR35272">
    <property type="entry name" value="THIOL:DISULFIDE INTERCHANGE PROTEIN DSBC-RELATED"/>
    <property type="match status" value="1"/>
</dbReference>
<dbReference type="Gene3D" id="3.10.450.70">
    <property type="entry name" value="Disulphide bond isomerase, DsbC/G, N-terminal"/>
    <property type="match status" value="1"/>
</dbReference>
<dbReference type="Pfam" id="PF10411">
    <property type="entry name" value="DsbC_N"/>
    <property type="match status" value="1"/>
</dbReference>
<keyword evidence="6 7" id="KW-0676">Redox-active center</keyword>
<evidence type="ECO:0000259" key="8">
    <source>
        <dbReference type="Pfam" id="PF10411"/>
    </source>
</evidence>
<dbReference type="Gene3D" id="3.40.30.10">
    <property type="entry name" value="Glutaredoxin"/>
    <property type="match status" value="1"/>
</dbReference>
<dbReference type="SUPFAM" id="SSF52833">
    <property type="entry name" value="Thioredoxin-like"/>
    <property type="match status" value="1"/>
</dbReference>
<dbReference type="CDD" id="cd03020">
    <property type="entry name" value="DsbA_DsbC_DsbG"/>
    <property type="match status" value="1"/>
</dbReference>
<evidence type="ECO:0000256" key="6">
    <source>
        <dbReference type="ARBA" id="ARBA00023284"/>
    </source>
</evidence>
<dbReference type="PANTHER" id="PTHR35272:SF3">
    <property type="entry name" value="THIOL:DISULFIDE INTERCHANGE PROTEIN DSBC"/>
    <property type="match status" value="1"/>
</dbReference>
<organism evidence="10 11">
    <name type="scientific">Vitreoscilla massiliensis</name>
    <dbReference type="NCBI Taxonomy" id="1689272"/>
    <lineage>
        <taxon>Bacteria</taxon>
        <taxon>Pseudomonadati</taxon>
        <taxon>Pseudomonadota</taxon>
        <taxon>Betaproteobacteria</taxon>
        <taxon>Neisseriales</taxon>
        <taxon>Neisseriaceae</taxon>
        <taxon>Vitreoscilla</taxon>
    </lineage>
</organism>
<evidence type="ECO:0000259" key="9">
    <source>
        <dbReference type="Pfam" id="PF13098"/>
    </source>
</evidence>
<keyword evidence="4 7" id="KW-0574">Periplasm</keyword>
<name>A0ABY4E280_9NEIS</name>